<dbReference type="InterPro" id="IPR014781">
    <property type="entry name" value="Anthrax_toxin_lethal/edema_N/C"/>
</dbReference>
<protein>
    <submittedName>
        <fullName evidence="8">Fibronectin type III domain-containing protein</fullName>
    </submittedName>
</protein>
<dbReference type="CDD" id="cd20183">
    <property type="entry name" value="M34_PPEP"/>
    <property type="match status" value="1"/>
</dbReference>
<sequence>MKNALKRSMILVILMIAAVTQTAEANDDLNNMVEVRASGAEQQSEAAAMIDRLSNIDDRILYEANRSGAKIILMDEPLTDLPEFAHLSGIVPRGWESNGNTWDAVPGAGGFITAARIGYSNPGNGHSTSNLELHEFGHAVDSYVAGFTISESAEFRDIMSREKNTLFSDHEVPEYFDVPSEYFAEVFGMYNLGGAKRDELQSRAPETYRFISTLHNRLISFSEVTGNTMTVTWDDVDGAASYNIYQDGEKTAEVDSGTESYTAEDLDVSTTYEFYVEPVDASGNSILTSYFRYATTSAEEDPDQIDREALQSTLEEAKTLDETFEDTDLKTLIEEAEALLDQSSSDLTQAEVNDMNEALMSAIENAETARDEAEQAESQETEDAEDTEETEEAEDTEGTENSQSGGSDTGSESESSEEGTASEDESASDGENSEDNESAGDDSESDSVSGDTDTESSTAANTGDNTIWFIAAGLLIILAVGSFLYMFIRRK</sequence>
<dbReference type="SUPFAM" id="SSF55486">
    <property type="entry name" value="Metalloproteases ('zincins'), catalytic domain"/>
    <property type="match status" value="1"/>
</dbReference>
<comment type="subcellular location">
    <subcellularLocation>
        <location evidence="1">Secreted</location>
    </subcellularLocation>
</comment>
<evidence type="ECO:0000256" key="3">
    <source>
        <dbReference type="SAM" id="MobiDB-lite"/>
    </source>
</evidence>
<reference evidence="9" key="1">
    <citation type="journal article" date="2019" name="Int. J. Syst. Evol. Microbiol.">
        <title>The Global Catalogue of Microorganisms (GCM) 10K type strain sequencing project: providing services to taxonomists for standard genome sequencing and annotation.</title>
        <authorList>
            <consortium name="The Broad Institute Genomics Platform"/>
            <consortium name="The Broad Institute Genome Sequencing Center for Infectious Disease"/>
            <person name="Wu L."/>
            <person name="Ma J."/>
        </authorList>
    </citation>
    <scope>NUCLEOTIDE SEQUENCE [LARGE SCALE GENOMIC DNA]</scope>
    <source>
        <strain evidence="9">KCTC 33575</strain>
    </source>
</reference>
<dbReference type="InterPro" id="IPR036116">
    <property type="entry name" value="FN3_sf"/>
</dbReference>
<evidence type="ECO:0000259" key="7">
    <source>
        <dbReference type="PROSITE" id="PS51995"/>
    </source>
</evidence>
<dbReference type="InterPro" id="IPR003961">
    <property type="entry name" value="FN3_dom"/>
</dbReference>
<dbReference type="Gene3D" id="2.60.40.10">
    <property type="entry name" value="Immunoglobulins"/>
    <property type="match status" value="1"/>
</dbReference>
<feature type="chain" id="PRO_5047266781" evidence="5">
    <location>
        <begin position="26"/>
        <end position="491"/>
    </location>
</feature>
<dbReference type="RefSeq" id="WP_377773780.1">
    <property type="nucleotide sequence ID" value="NZ_JBHUOQ010000003.1"/>
</dbReference>
<feature type="signal peptide" evidence="5">
    <location>
        <begin position="1"/>
        <end position="25"/>
    </location>
</feature>
<feature type="compositionally biased region" description="Acidic residues" evidence="3">
    <location>
        <begin position="414"/>
        <end position="445"/>
    </location>
</feature>
<evidence type="ECO:0000256" key="4">
    <source>
        <dbReference type="SAM" id="Phobius"/>
    </source>
</evidence>
<dbReference type="NCBIfam" id="TIGR01167">
    <property type="entry name" value="LPXTG_anchor"/>
    <property type="match status" value="1"/>
</dbReference>
<feature type="domain" description="Fibronectin type-III" evidence="6">
    <location>
        <begin position="215"/>
        <end position="299"/>
    </location>
</feature>
<evidence type="ECO:0000256" key="1">
    <source>
        <dbReference type="ARBA" id="ARBA00004613"/>
    </source>
</evidence>
<dbReference type="InterPro" id="IPR013783">
    <property type="entry name" value="Ig-like_fold"/>
</dbReference>
<feature type="compositionally biased region" description="Low complexity" evidence="3">
    <location>
        <begin position="404"/>
        <end position="413"/>
    </location>
</feature>
<feature type="compositionally biased region" description="Low complexity" evidence="3">
    <location>
        <begin position="446"/>
        <end position="457"/>
    </location>
</feature>
<dbReference type="InterPro" id="IPR024079">
    <property type="entry name" value="MetalloPept_cat_dom_sf"/>
</dbReference>
<keyword evidence="2" id="KW-0964">Secreted</keyword>
<dbReference type="SUPFAM" id="SSF49265">
    <property type="entry name" value="Fibronectin type III"/>
    <property type="match status" value="1"/>
</dbReference>
<name>A0ABW5WUX8_9STAP</name>
<evidence type="ECO:0000313" key="9">
    <source>
        <dbReference type="Proteomes" id="UP001597519"/>
    </source>
</evidence>
<feature type="domain" description="ATLF-like" evidence="7">
    <location>
        <begin position="26"/>
        <end position="216"/>
    </location>
</feature>
<dbReference type="Gene3D" id="3.40.390.10">
    <property type="entry name" value="Collagenase (Catalytic Domain)"/>
    <property type="match status" value="1"/>
</dbReference>
<dbReference type="SMART" id="SM00060">
    <property type="entry name" value="FN3"/>
    <property type="match status" value="1"/>
</dbReference>
<feature type="compositionally biased region" description="Acidic residues" evidence="3">
    <location>
        <begin position="374"/>
        <end position="398"/>
    </location>
</feature>
<dbReference type="PROSITE" id="PS50853">
    <property type="entry name" value="FN3"/>
    <property type="match status" value="1"/>
</dbReference>
<keyword evidence="4" id="KW-1133">Transmembrane helix</keyword>
<dbReference type="Pfam" id="PF00041">
    <property type="entry name" value="fn3"/>
    <property type="match status" value="1"/>
</dbReference>
<comment type="caution">
    <text evidence="8">The sequence shown here is derived from an EMBL/GenBank/DDBJ whole genome shotgun (WGS) entry which is preliminary data.</text>
</comment>
<evidence type="ECO:0000256" key="5">
    <source>
        <dbReference type="SAM" id="SignalP"/>
    </source>
</evidence>
<accession>A0ABW5WUX8</accession>
<organism evidence="8 9">
    <name type="scientific">Corticicoccus populi</name>
    <dbReference type="NCBI Taxonomy" id="1812821"/>
    <lineage>
        <taxon>Bacteria</taxon>
        <taxon>Bacillati</taxon>
        <taxon>Bacillota</taxon>
        <taxon>Bacilli</taxon>
        <taxon>Bacillales</taxon>
        <taxon>Staphylococcaceae</taxon>
        <taxon>Corticicoccus</taxon>
    </lineage>
</organism>
<proteinExistence type="predicted"/>
<keyword evidence="4" id="KW-0812">Transmembrane</keyword>
<dbReference type="Pfam" id="PF07737">
    <property type="entry name" value="ATLF"/>
    <property type="match status" value="1"/>
</dbReference>
<feature type="region of interest" description="Disordered" evidence="3">
    <location>
        <begin position="366"/>
        <end position="461"/>
    </location>
</feature>
<dbReference type="Proteomes" id="UP001597519">
    <property type="component" value="Unassembled WGS sequence"/>
</dbReference>
<keyword evidence="4" id="KW-0472">Membrane</keyword>
<dbReference type="PROSITE" id="PS51995">
    <property type="entry name" value="ATLF"/>
    <property type="match status" value="1"/>
</dbReference>
<dbReference type="InterPro" id="IPR047568">
    <property type="entry name" value="ATLF-like_dom"/>
</dbReference>
<dbReference type="EMBL" id="JBHUOQ010000003">
    <property type="protein sequence ID" value="MFD2830596.1"/>
    <property type="molecule type" value="Genomic_DNA"/>
</dbReference>
<keyword evidence="5" id="KW-0732">Signal</keyword>
<evidence type="ECO:0000256" key="2">
    <source>
        <dbReference type="ARBA" id="ARBA00022525"/>
    </source>
</evidence>
<feature type="transmembrane region" description="Helical" evidence="4">
    <location>
        <begin position="467"/>
        <end position="488"/>
    </location>
</feature>
<keyword evidence="9" id="KW-1185">Reference proteome</keyword>
<evidence type="ECO:0000313" key="8">
    <source>
        <dbReference type="EMBL" id="MFD2830596.1"/>
    </source>
</evidence>
<dbReference type="CDD" id="cd00063">
    <property type="entry name" value="FN3"/>
    <property type="match status" value="1"/>
</dbReference>
<evidence type="ECO:0000259" key="6">
    <source>
        <dbReference type="PROSITE" id="PS50853"/>
    </source>
</evidence>
<gene>
    <name evidence="8" type="ORF">ACFSX4_08990</name>
</gene>